<organism evidence="7 8">
    <name type="scientific">Aspergillus wentii DTO 134E9</name>
    <dbReference type="NCBI Taxonomy" id="1073089"/>
    <lineage>
        <taxon>Eukaryota</taxon>
        <taxon>Fungi</taxon>
        <taxon>Dikarya</taxon>
        <taxon>Ascomycota</taxon>
        <taxon>Pezizomycotina</taxon>
        <taxon>Eurotiomycetes</taxon>
        <taxon>Eurotiomycetidae</taxon>
        <taxon>Eurotiales</taxon>
        <taxon>Aspergillaceae</taxon>
        <taxon>Aspergillus</taxon>
        <taxon>Aspergillus subgen. Cremei</taxon>
    </lineage>
</organism>
<evidence type="ECO:0000259" key="6">
    <source>
        <dbReference type="PROSITE" id="PS51387"/>
    </source>
</evidence>
<keyword evidence="5" id="KW-0560">Oxidoreductase</keyword>
<accession>A0A1L9REY6</accession>
<comment type="cofactor">
    <cofactor evidence="1">
        <name>FAD</name>
        <dbReference type="ChEBI" id="CHEBI:57692"/>
    </cofactor>
</comment>
<comment type="similarity">
    <text evidence="2">Belongs to the oxygen-dependent FAD-linked oxidoreductase family.</text>
</comment>
<reference evidence="8" key="1">
    <citation type="journal article" date="2017" name="Genome Biol.">
        <title>Comparative genomics reveals high biological diversity and specific adaptations in the industrially and medically important fungal genus Aspergillus.</title>
        <authorList>
            <person name="de Vries R.P."/>
            <person name="Riley R."/>
            <person name="Wiebenga A."/>
            <person name="Aguilar-Osorio G."/>
            <person name="Amillis S."/>
            <person name="Uchima C.A."/>
            <person name="Anderluh G."/>
            <person name="Asadollahi M."/>
            <person name="Askin M."/>
            <person name="Barry K."/>
            <person name="Battaglia E."/>
            <person name="Bayram O."/>
            <person name="Benocci T."/>
            <person name="Braus-Stromeyer S.A."/>
            <person name="Caldana C."/>
            <person name="Canovas D."/>
            <person name="Cerqueira G.C."/>
            <person name="Chen F."/>
            <person name="Chen W."/>
            <person name="Choi C."/>
            <person name="Clum A."/>
            <person name="Dos Santos R.A."/>
            <person name="Damasio A.R."/>
            <person name="Diallinas G."/>
            <person name="Emri T."/>
            <person name="Fekete E."/>
            <person name="Flipphi M."/>
            <person name="Freyberg S."/>
            <person name="Gallo A."/>
            <person name="Gournas C."/>
            <person name="Habgood R."/>
            <person name="Hainaut M."/>
            <person name="Harispe M.L."/>
            <person name="Henrissat B."/>
            <person name="Hilden K.S."/>
            <person name="Hope R."/>
            <person name="Hossain A."/>
            <person name="Karabika E."/>
            <person name="Karaffa L."/>
            <person name="Karanyi Z."/>
            <person name="Krasevec N."/>
            <person name="Kuo A."/>
            <person name="Kusch H."/>
            <person name="LaButti K."/>
            <person name="Lagendijk E.L."/>
            <person name="Lapidus A."/>
            <person name="Levasseur A."/>
            <person name="Lindquist E."/>
            <person name="Lipzen A."/>
            <person name="Logrieco A.F."/>
            <person name="MacCabe A."/>
            <person name="Maekelae M.R."/>
            <person name="Malavazi I."/>
            <person name="Melin P."/>
            <person name="Meyer V."/>
            <person name="Mielnichuk N."/>
            <person name="Miskei M."/>
            <person name="Molnar A.P."/>
            <person name="Mule G."/>
            <person name="Ngan C.Y."/>
            <person name="Orejas M."/>
            <person name="Orosz E."/>
            <person name="Ouedraogo J.P."/>
            <person name="Overkamp K.M."/>
            <person name="Park H.-S."/>
            <person name="Perrone G."/>
            <person name="Piumi F."/>
            <person name="Punt P.J."/>
            <person name="Ram A.F."/>
            <person name="Ramon A."/>
            <person name="Rauscher S."/>
            <person name="Record E."/>
            <person name="Riano-Pachon D.M."/>
            <person name="Robert V."/>
            <person name="Roehrig J."/>
            <person name="Ruller R."/>
            <person name="Salamov A."/>
            <person name="Salih N.S."/>
            <person name="Samson R.A."/>
            <person name="Sandor E."/>
            <person name="Sanguinetti M."/>
            <person name="Schuetze T."/>
            <person name="Sepcic K."/>
            <person name="Shelest E."/>
            <person name="Sherlock G."/>
            <person name="Sophianopoulou V."/>
            <person name="Squina F.M."/>
            <person name="Sun H."/>
            <person name="Susca A."/>
            <person name="Todd R.B."/>
            <person name="Tsang A."/>
            <person name="Unkles S.E."/>
            <person name="van de Wiele N."/>
            <person name="van Rossen-Uffink D."/>
            <person name="Oliveira J.V."/>
            <person name="Vesth T.C."/>
            <person name="Visser J."/>
            <person name="Yu J.-H."/>
            <person name="Zhou M."/>
            <person name="Andersen M.R."/>
            <person name="Archer D.B."/>
            <person name="Baker S.E."/>
            <person name="Benoit I."/>
            <person name="Brakhage A.A."/>
            <person name="Braus G.H."/>
            <person name="Fischer R."/>
            <person name="Frisvad J.C."/>
            <person name="Goldman G.H."/>
            <person name="Houbraken J."/>
            <person name="Oakley B."/>
            <person name="Pocsi I."/>
            <person name="Scazzocchio C."/>
            <person name="Seiboth B."/>
            <person name="vanKuyk P.A."/>
            <person name="Wortman J."/>
            <person name="Dyer P.S."/>
            <person name="Grigoriev I.V."/>
        </authorList>
    </citation>
    <scope>NUCLEOTIDE SEQUENCE [LARGE SCALE GENOMIC DNA]</scope>
    <source>
        <strain evidence="8">DTO 134E9</strain>
    </source>
</reference>
<dbReference type="OrthoDB" id="415825at2759"/>
<protein>
    <recommendedName>
        <fullName evidence="6">FAD-binding PCMH-type domain-containing protein</fullName>
    </recommendedName>
</protein>
<gene>
    <name evidence="7" type="ORF">ASPWEDRAFT_174886</name>
</gene>
<dbReference type="PROSITE" id="PS00862">
    <property type="entry name" value="OX2_COVAL_FAD"/>
    <property type="match status" value="1"/>
</dbReference>
<evidence type="ECO:0000256" key="3">
    <source>
        <dbReference type="ARBA" id="ARBA00022630"/>
    </source>
</evidence>
<dbReference type="VEuPathDB" id="FungiDB:ASPWEDRAFT_174886"/>
<dbReference type="RefSeq" id="XP_040687159.1">
    <property type="nucleotide sequence ID" value="XM_040831288.1"/>
</dbReference>
<dbReference type="GO" id="GO:0071949">
    <property type="term" value="F:FAD binding"/>
    <property type="evidence" value="ECO:0007669"/>
    <property type="project" value="InterPro"/>
</dbReference>
<evidence type="ECO:0000256" key="5">
    <source>
        <dbReference type="ARBA" id="ARBA00023002"/>
    </source>
</evidence>
<dbReference type="PANTHER" id="PTHR42973:SF39">
    <property type="entry name" value="FAD-BINDING PCMH-TYPE DOMAIN-CONTAINING PROTEIN"/>
    <property type="match status" value="1"/>
</dbReference>
<dbReference type="Proteomes" id="UP000184383">
    <property type="component" value="Unassembled WGS sequence"/>
</dbReference>
<dbReference type="Gene3D" id="3.30.43.10">
    <property type="entry name" value="Uridine Diphospho-n-acetylenolpyruvylglucosamine Reductase, domain 2"/>
    <property type="match status" value="1"/>
</dbReference>
<dbReference type="STRING" id="1073089.A0A1L9REY6"/>
<keyword evidence="8" id="KW-1185">Reference proteome</keyword>
<dbReference type="EMBL" id="KV878214">
    <property type="protein sequence ID" value="OJJ33482.1"/>
    <property type="molecule type" value="Genomic_DNA"/>
</dbReference>
<dbReference type="AlphaFoldDB" id="A0A1L9REY6"/>
<dbReference type="PANTHER" id="PTHR42973">
    <property type="entry name" value="BINDING OXIDOREDUCTASE, PUTATIVE (AFU_ORTHOLOGUE AFUA_1G17690)-RELATED"/>
    <property type="match status" value="1"/>
</dbReference>
<dbReference type="PROSITE" id="PS51387">
    <property type="entry name" value="FAD_PCMH"/>
    <property type="match status" value="1"/>
</dbReference>
<dbReference type="InterPro" id="IPR050416">
    <property type="entry name" value="FAD-linked_Oxidoreductase"/>
</dbReference>
<dbReference type="InterPro" id="IPR016169">
    <property type="entry name" value="FAD-bd_PCMH_sub2"/>
</dbReference>
<evidence type="ECO:0000256" key="4">
    <source>
        <dbReference type="ARBA" id="ARBA00022827"/>
    </source>
</evidence>
<dbReference type="InterPro" id="IPR006093">
    <property type="entry name" value="Oxy_OxRdtase_FAD_BS"/>
</dbReference>
<dbReference type="InterPro" id="IPR016167">
    <property type="entry name" value="FAD-bd_PCMH_sub1"/>
</dbReference>
<dbReference type="GeneID" id="63747136"/>
<dbReference type="InterPro" id="IPR016166">
    <property type="entry name" value="FAD-bd_PCMH"/>
</dbReference>
<evidence type="ECO:0000313" key="8">
    <source>
        <dbReference type="Proteomes" id="UP000184383"/>
    </source>
</evidence>
<feature type="domain" description="FAD-binding PCMH-type" evidence="6">
    <location>
        <begin position="28"/>
        <end position="199"/>
    </location>
</feature>
<evidence type="ECO:0000313" key="7">
    <source>
        <dbReference type="EMBL" id="OJJ33482.1"/>
    </source>
</evidence>
<sequence length="448" mass="49753">MQILNSESEDPTSYETACLDGVFNLRRPPHRPSAVIQVTSTDDILEGVRLAHERKCQIAVRSGGHSMAVWSLHDGSILLDLGKWKELAVDPEKRIATATPSITSEELNDAAMKHGFVFPGGHCPDVGLGGFMLQGGMGLNARNWGWACESLEAVEVITAQGELLLCNAQQNEDLYWAARGGGPAFPGIVTKFHLQLRSAPAEGIRSSGYIYPRSLYRTAFEWVLSLIRESDHNTEVVMVAHYPGNSNSPESLRFLVYFVSMEATIARAQTILQQVQDTRPAGAITEWVCQEDSLGNLYGNQRKANPHSHYYYTDNVFLDDDVNVVATLEEAFMALPPGKSSAFWYPMYPHSRRTLPDMAFGMQSDHHFCIYSICEAESEAPRYRAWVDEVMARVRLHSVGAYIGESDCSMAASWYYGEERANRLAAICQKWDAGQLLAGPQSPIVQSH</sequence>
<name>A0A1L9REY6_ASPWE</name>
<dbReference type="InterPro" id="IPR036318">
    <property type="entry name" value="FAD-bd_PCMH-like_sf"/>
</dbReference>
<dbReference type="InterPro" id="IPR006094">
    <property type="entry name" value="Oxid_FAD_bind_N"/>
</dbReference>
<dbReference type="Pfam" id="PF01565">
    <property type="entry name" value="FAD_binding_4"/>
    <property type="match status" value="1"/>
</dbReference>
<evidence type="ECO:0000256" key="1">
    <source>
        <dbReference type="ARBA" id="ARBA00001974"/>
    </source>
</evidence>
<proteinExistence type="inferred from homology"/>
<dbReference type="Gene3D" id="3.30.465.10">
    <property type="match status" value="1"/>
</dbReference>
<evidence type="ECO:0000256" key="2">
    <source>
        <dbReference type="ARBA" id="ARBA00005466"/>
    </source>
</evidence>
<dbReference type="SUPFAM" id="SSF56176">
    <property type="entry name" value="FAD-binding/transporter-associated domain-like"/>
    <property type="match status" value="1"/>
</dbReference>
<dbReference type="Gene3D" id="3.40.462.20">
    <property type="match status" value="1"/>
</dbReference>
<keyword evidence="4" id="KW-0274">FAD</keyword>
<keyword evidence="3" id="KW-0285">Flavoprotein</keyword>
<dbReference type="GO" id="GO:0016491">
    <property type="term" value="F:oxidoreductase activity"/>
    <property type="evidence" value="ECO:0007669"/>
    <property type="project" value="UniProtKB-KW"/>
</dbReference>